<protein>
    <submittedName>
        <fullName evidence="1">Uncharacterized protein</fullName>
    </submittedName>
</protein>
<dbReference type="AlphaFoldDB" id="A0A9X7B0J5"/>
<comment type="caution">
    <text evidence="1">The sequence shown here is derived from an EMBL/GenBank/DDBJ whole genome shotgun (WGS) entry which is preliminary data.</text>
</comment>
<name>A0A9X7B0J5_BACTU</name>
<dbReference type="EMBL" id="NVCU01000092">
    <property type="protein sequence ID" value="PFT94289.1"/>
    <property type="molecule type" value="Genomic_DNA"/>
</dbReference>
<reference evidence="1 2" key="1">
    <citation type="submission" date="2017-09" db="EMBL/GenBank/DDBJ databases">
        <title>Large-scale bioinformatics analysis of Bacillus genomes uncovers conserved roles of natural products in bacterial physiology.</title>
        <authorList>
            <consortium name="Agbiome Team Llc"/>
            <person name="Bleich R.M."/>
            <person name="Grubbs K.J."/>
            <person name="Santa Maria K.C."/>
            <person name="Allen S.E."/>
            <person name="Farag S."/>
            <person name="Shank E.A."/>
            <person name="Bowers A."/>
        </authorList>
    </citation>
    <scope>NUCLEOTIDE SEQUENCE [LARGE SCALE GENOMIC DNA]</scope>
    <source>
        <strain evidence="1 2">AFS064137</strain>
    </source>
</reference>
<organism evidence="1 2">
    <name type="scientific">Bacillus thuringiensis</name>
    <dbReference type="NCBI Taxonomy" id="1428"/>
    <lineage>
        <taxon>Bacteria</taxon>
        <taxon>Bacillati</taxon>
        <taxon>Bacillota</taxon>
        <taxon>Bacilli</taxon>
        <taxon>Bacillales</taxon>
        <taxon>Bacillaceae</taxon>
        <taxon>Bacillus</taxon>
        <taxon>Bacillus cereus group</taxon>
    </lineage>
</organism>
<proteinExistence type="predicted"/>
<dbReference type="Proteomes" id="UP000225910">
    <property type="component" value="Unassembled WGS sequence"/>
</dbReference>
<evidence type="ECO:0000313" key="2">
    <source>
        <dbReference type="Proteomes" id="UP000225910"/>
    </source>
</evidence>
<gene>
    <name evidence="1" type="ORF">COK81_12500</name>
</gene>
<evidence type="ECO:0000313" key="1">
    <source>
        <dbReference type="EMBL" id="PFT94289.1"/>
    </source>
</evidence>
<accession>A0A9X7B0J5</accession>
<sequence length="61" mass="6978">MSRNINGKKQVMVSFRGTEGNKIIEKNSLGIPMKPGEGMKDLKTDTNHFVNKKIYTLKYFT</sequence>